<evidence type="ECO:0000313" key="12">
    <source>
        <dbReference type="Proteomes" id="UP000230066"/>
    </source>
</evidence>
<evidence type="ECO:0000259" key="10">
    <source>
        <dbReference type="Pfam" id="PF19272"/>
    </source>
</evidence>
<dbReference type="Proteomes" id="UP000230066">
    <property type="component" value="Unassembled WGS sequence"/>
</dbReference>
<evidence type="ECO:0000256" key="1">
    <source>
        <dbReference type="ARBA" id="ARBA00004613"/>
    </source>
</evidence>
<dbReference type="InterPro" id="IPR045473">
    <property type="entry name" value="ASM_C"/>
</dbReference>
<evidence type="ECO:0000256" key="8">
    <source>
        <dbReference type="SAM" id="SignalP"/>
    </source>
</evidence>
<dbReference type="PANTHER" id="PTHR10340">
    <property type="entry name" value="SPHINGOMYELIN PHOSPHODIESTERASE"/>
    <property type="match status" value="1"/>
</dbReference>
<dbReference type="Pfam" id="PF00149">
    <property type="entry name" value="Metallophos"/>
    <property type="match status" value="1"/>
</dbReference>
<keyword evidence="3" id="KW-0964">Secreted</keyword>
<feature type="signal peptide" evidence="8">
    <location>
        <begin position="1"/>
        <end position="25"/>
    </location>
</feature>
<evidence type="ECO:0000256" key="4">
    <source>
        <dbReference type="ARBA" id="ARBA00022801"/>
    </source>
</evidence>
<dbReference type="InterPro" id="IPR029052">
    <property type="entry name" value="Metallo-depent_PP-like"/>
</dbReference>
<keyword evidence="7" id="KW-1133">Transmembrane helix</keyword>
<feature type="region of interest" description="Disordered" evidence="6">
    <location>
        <begin position="674"/>
        <end position="695"/>
    </location>
</feature>
<comment type="caution">
    <text evidence="11">The sequence shown here is derived from an EMBL/GenBank/DDBJ whole genome shotgun (WGS) entry which is preliminary data.</text>
</comment>
<keyword evidence="8" id="KW-0732">Signal</keyword>
<protein>
    <submittedName>
        <fullName evidence="11">Acid sphingomyelinase phosphodiesterase 3b</fullName>
    </submittedName>
</protein>
<organism evidence="11 12">
    <name type="scientific">Fasciola hepatica</name>
    <name type="common">Liver fluke</name>
    <dbReference type="NCBI Taxonomy" id="6192"/>
    <lineage>
        <taxon>Eukaryota</taxon>
        <taxon>Metazoa</taxon>
        <taxon>Spiralia</taxon>
        <taxon>Lophotrochozoa</taxon>
        <taxon>Platyhelminthes</taxon>
        <taxon>Trematoda</taxon>
        <taxon>Digenea</taxon>
        <taxon>Plagiorchiida</taxon>
        <taxon>Echinostomata</taxon>
        <taxon>Echinostomatoidea</taxon>
        <taxon>Fasciolidae</taxon>
        <taxon>Fasciola</taxon>
    </lineage>
</organism>
<dbReference type="EMBL" id="JXXN02000074">
    <property type="protein sequence ID" value="THD28774.1"/>
    <property type="molecule type" value="Genomic_DNA"/>
</dbReference>
<feature type="region of interest" description="Disordered" evidence="6">
    <location>
        <begin position="749"/>
        <end position="799"/>
    </location>
</feature>
<feature type="domain" description="Calcineurin-like phosphoesterase" evidence="9">
    <location>
        <begin position="31"/>
        <end position="308"/>
    </location>
</feature>
<evidence type="ECO:0000256" key="3">
    <source>
        <dbReference type="ARBA" id="ARBA00022525"/>
    </source>
</evidence>
<evidence type="ECO:0000313" key="11">
    <source>
        <dbReference type="EMBL" id="THD28774.1"/>
    </source>
</evidence>
<keyword evidence="7" id="KW-0472">Membrane</keyword>
<evidence type="ECO:0000256" key="7">
    <source>
        <dbReference type="SAM" id="Phobius"/>
    </source>
</evidence>
<sequence length="942" mass="103995">MGKLAHLFLCECLAVCILLASRVISSEIRFFLQISDIHLDLDYSNHACVGTYGDPNCDSPVELLHSAVKAAQSLSETHSPDFVIWSGDNGPHIGNLSTARLQDHIMTVSKTLRGAFPTDKVYILPTVGNHDVFPANQMSPNPHNETRLSWCHNLGSNQDLWAPWIDQFDPTTRGAQNLSEHQKSYDTTVPTAPPWSNFSINCYHSHWLPEHRLLLVSLNGLIWYTGNILSGNAGPDPLGQLDWLNRTFSWARKSAHKIVLVSHFPPGASENSPRTFQFLRPEINDHFVRLLRTNSDLLMVSLFAHEHVDSFRVIFDDKNRPAVSALVAPSVCPFRLRGLGSFNPRIRLYQYDRQTGSLLGYKQYYLDLDLIEKRVQWQLEYDTKTAYGLLDLSPQSMAGLLDRLECDETPDGPWAHYWLHELGTRPHEPRPGFLTPDGLCPRAASRCRCEHLCAMRKLEMTVLRQCLDNCSSYIFGPSFPCNFNASSSQGTERNISTMVSEINGTGASMGGNKGSSLPIIIGVIIAFLAILVGVVLLVNREICQKRGRYGSRFGGPGGSSIGGVIFSTLNGTFPRSTGTNGLHGPQTQCGDSIAGSSTELRVAFQPHYVMDDEFSVITQGTADHDETSPYLPRNSGASLGNSPYKKQLIHGPSCRSTQQQRRLNGHLGSINPLVPGADNPVDSRHSVPDVSRGKQLSRIRMAGNTEAVVHHASTENVTVAVALPSAALSNLSCPAEDYYADDEQAFGDDELEEEEDDEQSDVLYESEHPTENPNNELTSSTDSGPFDDGGQPFNLAPSKLTKTRSIKDWKLISRHNSKRRGHRRLSMEDPTPLHPSSSRFGRLNDFTDIVAQPNIVHSHSMGTDLSTRPLDSSVVNSRSNTTHAINNTGVLHTTCRIDATEHEQPLINGMLITSADRSNGLTKDLASTGVVHQPVGYDYVRI</sequence>
<proteinExistence type="inferred from homology"/>
<feature type="chain" id="PRO_5020038326" evidence="8">
    <location>
        <begin position="26"/>
        <end position="942"/>
    </location>
</feature>
<evidence type="ECO:0000259" key="9">
    <source>
        <dbReference type="Pfam" id="PF00149"/>
    </source>
</evidence>
<dbReference type="GO" id="GO:0008081">
    <property type="term" value="F:phosphoric diester hydrolase activity"/>
    <property type="evidence" value="ECO:0007669"/>
    <property type="project" value="TreeGrafter"/>
</dbReference>
<feature type="compositionally biased region" description="Basic residues" evidence="6">
    <location>
        <begin position="812"/>
        <end position="824"/>
    </location>
</feature>
<feature type="region of interest" description="Disordered" evidence="6">
    <location>
        <begin position="622"/>
        <end position="661"/>
    </location>
</feature>
<keyword evidence="12" id="KW-1185">Reference proteome</keyword>
<dbReference type="AlphaFoldDB" id="A0A4E0RRS0"/>
<dbReference type="SUPFAM" id="SSF56300">
    <property type="entry name" value="Metallo-dependent phosphatases"/>
    <property type="match status" value="1"/>
</dbReference>
<comment type="similarity">
    <text evidence="2">Belongs to the acid sphingomyelinase family.</text>
</comment>
<keyword evidence="7" id="KW-0812">Transmembrane</keyword>
<dbReference type="Gene3D" id="3.60.21.10">
    <property type="match status" value="1"/>
</dbReference>
<keyword evidence="5" id="KW-0325">Glycoprotein</keyword>
<feature type="transmembrane region" description="Helical" evidence="7">
    <location>
        <begin position="517"/>
        <end position="538"/>
    </location>
</feature>
<gene>
    <name evidence="11" type="ORF">D915_000387</name>
</gene>
<name>A0A4E0RRS0_FASHE</name>
<comment type="subcellular location">
    <subcellularLocation>
        <location evidence="1">Secreted</location>
    </subcellularLocation>
</comment>
<reference evidence="11" key="1">
    <citation type="submission" date="2019-03" db="EMBL/GenBank/DDBJ databases">
        <title>Improved annotation for the trematode Fasciola hepatica.</title>
        <authorList>
            <person name="Choi Y.-J."/>
            <person name="Martin J."/>
            <person name="Mitreva M."/>
        </authorList>
    </citation>
    <scope>NUCLEOTIDE SEQUENCE [LARGE SCALE GENOMIC DNA]</scope>
</reference>
<dbReference type="Pfam" id="PF19272">
    <property type="entry name" value="ASMase_C"/>
    <property type="match status" value="1"/>
</dbReference>
<evidence type="ECO:0000256" key="6">
    <source>
        <dbReference type="SAM" id="MobiDB-lite"/>
    </source>
</evidence>
<dbReference type="InterPro" id="IPR004843">
    <property type="entry name" value="Calcineurin-like_PHP"/>
</dbReference>
<feature type="domain" description="Sphingomyelin phosphodiesterase C-terminal" evidence="10">
    <location>
        <begin position="321"/>
        <end position="406"/>
    </location>
</feature>
<dbReference type="GO" id="GO:0005615">
    <property type="term" value="C:extracellular space"/>
    <property type="evidence" value="ECO:0007669"/>
    <property type="project" value="TreeGrafter"/>
</dbReference>
<evidence type="ECO:0000256" key="5">
    <source>
        <dbReference type="ARBA" id="ARBA00023180"/>
    </source>
</evidence>
<dbReference type="PANTHER" id="PTHR10340:SF57">
    <property type="entry name" value="METALLOPHOS DOMAIN-CONTAINING PROTEIN"/>
    <property type="match status" value="1"/>
</dbReference>
<feature type="region of interest" description="Disordered" evidence="6">
    <location>
        <begin position="811"/>
        <end position="840"/>
    </location>
</feature>
<accession>A0A4E0RRS0</accession>
<feature type="compositionally biased region" description="Polar residues" evidence="6">
    <location>
        <begin position="771"/>
        <end position="783"/>
    </location>
</feature>
<keyword evidence="4" id="KW-0378">Hydrolase</keyword>
<feature type="compositionally biased region" description="Acidic residues" evidence="6">
    <location>
        <begin position="749"/>
        <end position="760"/>
    </location>
</feature>
<evidence type="ECO:0000256" key="2">
    <source>
        <dbReference type="ARBA" id="ARBA00008234"/>
    </source>
</evidence>